<feature type="transmembrane region" description="Helical" evidence="1">
    <location>
        <begin position="45"/>
        <end position="68"/>
    </location>
</feature>
<feature type="transmembrane region" description="Helical" evidence="1">
    <location>
        <begin position="189"/>
        <end position="208"/>
    </location>
</feature>
<keyword evidence="1" id="KW-1133">Transmembrane helix</keyword>
<feature type="transmembrane region" description="Helical" evidence="1">
    <location>
        <begin position="215"/>
        <end position="234"/>
    </location>
</feature>
<dbReference type="AlphaFoldDB" id="A0A849ID96"/>
<gene>
    <name evidence="2" type="ORF">HJG44_05660</name>
</gene>
<dbReference type="Pfam" id="PF14023">
    <property type="entry name" value="Bestrophin-like"/>
    <property type="match status" value="1"/>
</dbReference>
<proteinExistence type="predicted"/>
<keyword evidence="1" id="KW-0472">Membrane</keyword>
<dbReference type="Proteomes" id="UP000564885">
    <property type="component" value="Unassembled WGS sequence"/>
</dbReference>
<keyword evidence="1" id="KW-0812">Transmembrane</keyword>
<protein>
    <submittedName>
        <fullName evidence="2">DUF4239 domain-containing protein</fullName>
    </submittedName>
</protein>
<evidence type="ECO:0000256" key="1">
    <source>
        <dbReference type="SAM" id="Phobius"/>
    </source>
</evidence>
<dbReference type="InterPro" id="IPR025333">
    <property type="entry name" value="DUF4239"/>
</dbReference>
<accession>A0A849ID96</accession>
<reference evidence="2 3" key="1">
    <citation type="submission" date="2020-04" db="EMBL/GenBank/DDBJ databases">
        <title>Enterovirga sp. isolate from soil.</title>
        <authorList>
            <person name="Chea S."/>
            <person name="Kim D.-U."/>
        </authorList>
    </citation>
    <scope>NUCLEOTIDE SEQUENCE [LARGE SCALE GENOMIC DNA]</scope>
    <source>
        <strain evidence="2 3">DB1703</strain>
    </source>
</reference>
<evidence type="ECO:0000313" key="2">
    <source>
        <dbReference type="EMBL" id="NNM71883.1"/>
    </source>
</evidence>
<sequence length="266" mass="28479">MLIEFWLDQPVWLILGGLAGLLAATGLLIFWLAQGRLTQSFSASLTGVVAPFFGSVAILFALLTGFLASDAWERNRQASRSVLSERDALVAVRELSLAAAADMAELRSAVRAYLAAVVDDEWPLLKDGHASPKAAGALRELLREVSDPKLTDNLGQVAHTALLEQALRARSARSDRLALSEQYSDHPKWWTVLILACLTQLALALVHLERPRAQAAAIAVFSMAAVVALGLVAVKERPFDGPLALQPVALRDALALMTPAAPPALP</sequence>
<feature type="transmembrane region" description="Helical" evidence="1">
    <location>
        <begin position="12"/>
        <end position="33"/>
    </location>
</feature>
<dbReference type="EMBL" id="JABEPP010000002">
    <property type="protein sequence ID" value="NNM71883.1"/>
    <property type="molecule type" value="Genomic_DNA"/>
</dbReference>
<comment type="caution">
    <text evidence="2">The sequence shown here is derived from an EMBL/GenBank/DDBJ whole genome shotgun (WGS) entry which is preliminary data.</text>
</comment>
<organism evidence="2 3">
    <name type="scientific">Enterovirga aerilata</name>
    <dbReference type="NCBI Taxonomy" id="2730920"/>
    <lineage>
        <taxon>Bacteria</taxon>
        <taxon>Pseudomonadati</taxon>
        <taxon>Pseudomonadota</taxon>
        <taxon>Alphaproteobacteria</taxon>
        <taxon>Hyphomicrobiales</taxon>
        <taxon>Methylobacteriaceae</taxon>
        <taxon>Enterovirga</taxon>
    </lineage>
</organism>
<name>A0A849ID96_9HYPH</name>
<dbReference type="RefSeq" id="WP_171217412.1">
    <property type="nucleotide sequence ID" value="NZ_JABEPP010000002.1"/>
</dbReference>
<keyword evidence="3" id="KW-1185">Reference proteome</keyword>
<evidence type="ECO:0000313" key="3">
    <source>
        <dbReference type="Proteomes" id="UP000564885"/>
    </source>
</evidence>